<reference evidence="2" key="1">
    <citation type="journal article" date="2017" name="Parasit. Vectors">
        <title>Sialotranscriptomics of Rhipicephalus zambeziensis reveals intricate expression profiles of secretory proteins and suggests tight temporal transcriptional regulation during blood-feeding.</title>
        <authorList>
            <person name="de Castro M.H."/>
            <person name="de Klerk D."/>
            <person name="Pienaar R."/>
            <person name="Rees D.J.G."/>
            <person name="Mans B.J."/>
        </authorList>
    </citation>
    <scope>NUCLEOTIDE SEQUENCE</scope>
    <source>
        <tissue evidence="2">Salivary glands</tissue>
    </source>
</reference>
<keyword evidence="1" id="KW-0732">Signal</keyword>
<accession>A0A224YC39</accession>
<feature type="signal peptide" evidence="1">
    <location>
        <begin position="1"/>
        <end position="22"/>
    </location>
</feature>
<name>A0A224YC39_9ACAR</name>
<dbReference type="PROSITE" id="PS51257">
    <property type="entry name" value="PROKAR_LIPOPROTEIN"/>
    <property type="match status" value="1"/>
</dbReference>
<evidence type="ECO:0000313" key="2">
    <source>
        <dbReference type="EMBL" id="MAA11372.1"/>
    </source>
</evidence>
<feature type="chain" id="PRO_5013279546" evidence="1">
    <location>
        <begin position="23"/>
        <end position="93"/>
    </location>
</feature>
<dbReference type="EMBL" id="GFPF01000226">
    <property type="protein sequence ID" value="MAA11372.1"/>
    <property type="molecule type" value="Transcribed_RNA"/>
</dbReference>
<dbReference type="AlphaFoldDB" id="A0A224YC39"/>
<organism evidence="2">
    <name type="scientific">Rhipicephalus zambeziensis</name>
    <dbReference type="NCBI Taxonomy" id="60191"/>
    <lineage>
        <taxon>Eukaryota</taxon>
        <taxon>Metazoa</taxon>
        <taxon>Ecdysozoa</taxon>
        <taxon>Arthropoda</taxon>
        <taxon>Chelicerata</taxon>
        <taxon>Arachnida</taxon>
        <taxon>Acari</taxon>
        <taxon>Parasitiformes</taxon>
        <taxon>Ixodida</taxon>
        <taxon>Ixodoidea</taxon>
        <taxon>Ixodidae</taxon>
        <taxon>Rhipicephalinae</taxon>
        <taxon>Rhipicephalus</taxon>
        <taxon>Rhipicephalus</taxon>
    </lineage>
</organism>
<proteinExistence type="predicted"/>
<evidence type="ECO:0000256" key="1">
    <source>
        <dbReference type="SAM" id="SignalP"/>
    </source>
</evidence>
<protein>
    <submittedName>
        <fullName evidence="2">8.9 kDa family member</fullName>
    </submittedName>
</protein>
<sequence length="93" mass="10734">MSMKRVLLELIISYFSVTIVSCTEESNRDLTFHNGRCYYKGDDMGRVTHGSRGCMATVCDAKNVRMIQYGCPPPDNFLDYEGIDEDHWPYCCY</sequence>